<dbReference type="AlphaFoldDB" id="A0A0D7BF99"/>
<dbReference type="SMART" id="SM00271">
    <property type="entry name" value="DnaJ"/>
    <property type="match status" value="1"/>
</dbReference>
<dbReference type="PANTHER" id="PTHR44240">
    <property type="entry name" value="DNAJ DOMAIN (PROKARYOTIC HEAT SHOCK PROTEIN)-RELATED"/>
    <property type="match status" value="1"/>
</dbReference>
<keyword evidence="1" id="KW-0472">Membrane</keyword>
<dbReference type="CDD" id="cd06257">
    <property type="entry name" value="DnaJ"/>
    <property type="match status" value="1"/>
</dbReference>
<dbReference type="PANTHER" id="PTHR44240:SF10">
    <property type="entry name" value="J DOMAIN-CONTAINING PROTEIN"/>
    <property type="match status" value="1"/>
</dbReference>
<dbReference type="SUPFAM" id="SSF46565">
    <property type="entry name" value="Chaperone J-domain"/>
    <property type="match status" value="1"/>
</dbReference>
<accession>A0A0D7BF99</accession>
<dbReference type="InterPro" id="IPR052276">
    <property type="entry name" value="Diphthamide-biosynth_chaperone"/>
</dbReference>
<proteinExistence type="predicted"/>
<dbReference type="Gene3D" id="1.10.287.110">
    <property type="entry name" value="DnaJ domain"/>
    <property type="match status" value="1"/>
</dbReference>
<evidence type="ECO:0000313" key="3">
    <source>
        <dbReference type="EMBL" id="KIY68880.1"/>
    </source>
</evidence>
<organism evidence="3 4">
    <name type="scientific">Cylindrobasidium torrendii FP15055 ss-10</name>
    <dbReference type="NCBI Taxonomy" id="1314674"/>
    <lineage>
        <taxon>Eukaryota</taxon>
        <taxon>Fungi</taxon>
        <taxon>Dikarya</taxon>
        <taxon>Basidiomycota</taxon>
        <taxon>Agaricomycotina</taxon>
        <taxon>Agaricomycetes</taxon>
        <taxon>Agaricomycetidae</taxon>
        <taxon>Agaricales</taxon>
        <taxon>Marasmiineae</taxon>
        <taxon>Physalacriaceae</taxon>
        <taxon>Cylindrobasidium</taxon>
    </lineage>
</organism>
<evidence type="ECO:0000313" key="4">
    <source>
        <dbReference type="Proteomes" id="UP000054007"/>
    </source>
</evidence>
<dbReference type="PROSITE" id="PS50076">
    <property type="entry name" value="DNAJ_2"/>
    <property type="match status" value="1"/>
</dbReference>
<dbReference type="InterPro" id="IPR036869">
    <property type="entry name" value="J_dom_sf"/>
</dbReference>
<keyword evidence="4" id="KW-1185">Reference proteome</keyword>
<keyword evidence="1" id="KW-0812">Transmembrane</keyword>
<protein>
    <recommendedName>
        <fullName evidence="2">J domain-containing protein</fullName>
    </recommendedName>
</protein>
<keyword evidence="1" id="KW-1133">Transmembrane helix</keyword>
<dbReference type="Proteomes" id="UP000054007">
    <property type="component" value="Unassembled WGS sequence"/>
</dbReference>
<dbReference type="Pfam" id="PF00226">
    <property type="entry name" value="DnaJ"/>
    <property type="match status" value="1"/>
</dbReference>
<feature type="domain" description="J" evidence="2">
    <location>
        <begin position="33"/>
        <end position="123"/>
    </location>
</feature>
<gene>
    <name evidence="3" type="ORF">CYLTODRAFT_421212</name>
</gene>
<dbReference type="OrthoDB" id="445556at2759"/>
<evidence type="ECO:0000259" key="2">
    <source>
        <dbReference type="PROSITE" id="PS50076"/>
    </source>
</evidence>
<reference evidence="3 4" key="1">
    <citation type="journal article" date="2015" name="Fungal Genet. Biol.">
        <title>Evolution of novel wood decay mechanisms in Agaricales revealed by the genome sequences of Fistulina hepatica and Cylindrobasidium torrendii.</title>
        <authorList>
            <person name="Floudas D."/>
            <person name="Held B.W."/>
            <person name="Riley R."/>
            <person name="Nagy L.G."/>
            <person name="Koehler G."/>
            <person name="Ransdell A.S."/>
            <person name="Younus H."/>
            <person name="Chow J."/>
            <person name="Chiniquy J."/>
            <person name="Lipzen A."/>
            <person name="Tritt A."/>
            <person name="Sun H."/>
            <person name="Haridas S."/>
            <person name="LaButti K."/>
            <person name="Ohm R.A."/>
            <person name="Kues U."/>
            <person name="Blanchette R.A."/>
            <person name="Grigoriev I.V."/>
            <person name="Minto R.E."/>
            <person name="Hibbett D.S."/>
        </authorList>
    </citation>
    <scope>NUCLEOTIDE SEQUENCE [LARGE SCALE GENOMIC DNA]</scope>
    <source>
        <strain evidence="3 4">FP15055 ss-10</strain>
    </source>
</reference>
<name>A0A0D7BF99_9AGAR</name>
<dbReference type="InterPro" id="IPR001623">
    <property type="entry name" value="DnaJ_domain"/>
</dbReference>
<sequence>MPLNRLTGGIYISLRCAHTASNAYPFPASHNPTPHQIFHLPAGATQEQIKARYKDLVRVYHPDCARVHHPTVSRDVCTRRFQAITAAYDVLKGRTASRFAAHNPHDWNYEKELLRRRQQQAYSERMRQERRREEAYAWVTDEEERWKHTSMIVFGILALVVGIAPTVFILPWHLAKQHSSAAKSLSDARTDAKNEGHIRREALQRRLEQIKAEKQL</sequence>
<feature type="transmembrane region" description="Helical" evidence="1">
    <location>
        <begin position="152"/>
        <end position="174"/>
    </location>
</feature>
<dbReference type="STRING" id="1314674.A0A0D7BF99"/>
<dbReference type="EMBL" id="KN880494">
    <property type="protein sequence ID" value="KIY68880.1"/>
    <property type="molecule type" value="Genomic_DNA"/>
</dbReference>
<evidence type="ECO:0000256" key="1">
    <source>
        <dbReference type="SAM" id="Phobius"/>
    </source>
</evidence>